<gene>
    <name evidence="1" type="ORF">IEE83_32745</name>
</gene>
<sequence>MDSEYTRLWPKFFLCMELRKKNYKFDYLNGSAKIPAYFYINFARPSMAAAILPLRTVLFLLKFNSTPSEHHYVVPERLINANSIFKNEKKKLKLSGISQFPKTVMTLTDPFLRSGGSNSKNITFSLSNFARQL</sequence>
<reference evidence="2" key="1">
    <citation type="submission" date="2023-07" db="EMBL/GenBank/DDBJ databases">
        <title>Dyadobacter sp. nov 'subterranea' isolated from contaminted grondwater.</title>
        <authorList>
            <person name="Szabo I."/>
            <person name="Al-Omari J."/>
            <person name="Szerdahelyi S.G."/>
            <person name="Rado J."/>
        </authorList>
    </citation>
    <scope>NUCLEOTIDE SEQUENCE [LARGE SCALE GENOMIC DNA]</scope>
    <source>
        <strain evidence="2">UP-52</strain>
    </source>
</reference>
<evidence type="ECO:0000313" key="2">
    <source>
        <dbReference type="Proteomes" id="UP000634134"/>
    </source>
</evidence>
<protein>
    <submittedName>
        <fullName evidence="1">Uncharacterized protein</fullName>
    </submittedName>
</protein>
<accession>A0ABR9WM92</accession>
<name>A0ABR9WM92_9BACT</name>
<proteinExistence type="predicted"/>
<comment type="caution">
    <text evidence="1">The sequence shown here is derived from an EMBL/GenBank/DDBJ whole genome shotgun (WGS) entry which is preliminary data.</text>
</comment>
<keyword evidence="2" id="KW-1185">Reference proteome</keyword>
<dbReference type="RefSeq" id="WP_228102196.1">
    <property type="nucleotide sequence ID" value="NZ_JACYGY010000005.1"/>
</dbReference>
<organism evidence="1 2">
    <name type="scientific">Dyadobacter subterraneus</name>
    <dbReference type="NCBI Taxonomy" id="2773304"/>
    <lineage>
        <taxon>Bacteria</taxon>
        <taxon>Pseudomonadati</taxon>
        <taxon>Bacteroidota</taxon>
        <taxon>Cytophagia</taxon>
        <taxon>Cytophagales</taxon>
        <taxon>Spirosomataceae</taxon>
        <taxon>Dyadobacter</taxon>
    </lineage>
</organism>
<dbReference type="Proteomes" id="UP000634134">
    <property type="component" value="Unassembled WGS sequence"/>
</dbReference>
<evidence type="ECO:0000313" key="1">
    <source>
        <dbReference type="EMBL" id="MBE9466655.1"/>
    </source>
</evidence>
<dbReference type="EMBL" id="JACYGY010000005">
    <property type="protein sequence ID" value="MBE9466655.1"/>
    <property type="molecule type" value="Genomic_DNA"/>
</dbReference>